<dbReference type="PRINTS" id="PR01036">
    <property type="entry name" value="TCRTETB"/>
</dbReference>
<feature type="transmembrane region" description="Helical" evidence="7">
    <location>
        <begin position="317"/>
        <end position="337"/>
    </location>
</feature>
<feature type="domain" description="Major facilitator superfamily (MFS) profile" evidence="8">
    <location>
        <begin position="8"/>
        <end position="439"/>
    </location>
</feature>
<feature type="transmembrane region" description="Helical" evidence="7">
    <location>
        <begin position="74"/>
        <end position="91"/>
    </location>
</feature>
<reference evidence="9 10" key="1">
    <citation type="submission" date="2020-02" db="EMBL/GenBank/DDBJ databases">
        <title>Fructobacillus sp. isolated from paper mulberry of Taiwan.</title>
        <authorList>
            <person name="Lin S.-T."/>
        </authorList>
    </citation>
    <scope>NUCLEOTIDE SEQUENCE [LARGE SCALE GENOMIC DNA]</scope>
    <source>
        <strain evidence="9 10">M1-21</strain>
    </source>
</reference>
<feature type="transmembrane region" description="Helical" evidence="7">
    <location>
        <begin position="343"/>
        <end position="369"/>
    </location>
</feature>
<gene>
    <name evidence="9" type="ORF">G6R28_02915</name>
</gene>
<evidence type="ECO:0000313" key="9">
    <source>
        <dbReference type="EMBL" id="MBS9336182.1"/>
    </source>
</evidence>
<evidence type="ECO:0000259" key="8">
    <source>
        <dbReference type="PROSITE" id="PS50850"/>
    </source>
</evidence>
<evidence type="ECO:0000256" key="7">
    <source>
        <dbReference type="SAM" id="Phobius"/>
    </source>
</evidence>
<protein>
    <submittedName>
        <fullName evidence="9">MFS transporter</fullName>
    </submittedName>
</protein>
<evidence type="ECO:0000256" key="4">
    <source>
        <dbReference type="ARBA" id="ARBA00022692"/>
    </source>
</evidence>
<feature type="transmembrane region" description="Helical" evidence="7">
    <location>
        <begin position="103"/>
        <end position="121"/>
    </location>
</feature>
<dbReference type="Gene3D" id="1.20.1720.10">
    <property type="entry name" value="Multidrug resistance protein D"/>
    <property type="match status" value="1"/>
</dbReference>
<sequence>MVMRKMIILWLSLIGAFLTVLDTGIVFTGTVKIAADLHLSAAQLSWVQLSYALTYAGFMLLAGKLGDLYGRKKLFIIGLLIFGVGSLMIGASNNAAMIIGFRAFQGIGAAIIQPTSLSIITDTFEDEELKKAIGYYSAVVGAGAAVGITVGGFFASFVSWRGGFFVNVPIALIMILLAQKYLKNEERDVSRLDLIGSLLSVVAMGSLTYGIDGSSNPETVLLISAFLWIVFLISQKAVKNPMMPLLIFKSRERFGAYVGSLLFSAAGVIFWFYIPQFLQLKLGNNPFVAGLEMVPMSIFLFIVALQVRKVTKQIGNNAVMILGLLLVLLSSIGLSLVSKSSSYLIILPFTLTFGFGFAFALTPLTFSATNNLPKNVSGAASGVYNTTRQFGAALGLALGTCFVGNLSDVSTIFKDVMNLASVLSLMGILFVLVFVIRKKSK</sequence>
<evidence type="ECO:0000256" key="1">
    <source>
        <dbReference type="ARBA" id="ARBA00004651"/>
    </source>
</evidence>
<feature type="transmembrane region" description="Helical" evidence="7">
    <location>
        <begin position="133"/>
        <end position="158"/>
    </location>
</feature>
<feature type="transmembrane region" description="Helical" evidence="7">
    <location>
        <begin position="44"/>
        <end position="62"/>
    </location>
</feature>
<comment type="caution">
    <text evidence="9">The sequence shown here is derived from an EMBL/GenBank/DDBJ whole genome shotgun (WGS) entry which is preliminary data.</text>
</comment>
<dbReference type="SUPFAM" id="SSF103473">
    <property type="entry name" value="MFS general substrate transporter"/>
    <property type="match status" value="1"/>
</dbReference>
<feature type="transmembrane region" description="Helical" evidence="7">
    <location>
        <begin position="217"/>
        <end position="233"/>
    </location>
</feature>
<name>A0ABS5QTM6_9LACO</name>
<evidence type="ECO:0000256" key="6">
    <source>
        <dbReference type="ARBA" id="ARBA00023136"/>
    </source>
</evidence>
<proteinExistence type="predicted"/>
<feature type="transmembrane region" description="Helical" evidence="7">
    <location>
        <begin position="164"/>
        <end position="182"/>
    </location>
</feature>
<keyword evidence="10" id="KW-1185">Reference proteome</keyword>
<keyword evidence="6 7" id="KW-0472">Membrane</keyword>
<evidence type="ECO:0000313" key="10">
    <source>
        <dbReference type="Proteomes" id="UP000735205"/>
    </source>
</evidence>
<dbReference type="EMBL" id="JAAMFJ010000001">
    <property type="protein sequence ID" value="MBS9336182.1"/>
    <property type="molecule type" value="Genomic_DNA"/>
</dbReference>
<dbReference type="InterPro" id="IPR036259">
    <property type="entry name" value="MFS_trans_sf"/>
</dbReference>
<evidence type="ECO:0000256" key="3">
    <source>
        <dbReference type="ARBA" id="ARBA00022475"/>
    </source>
</evidence>
<keyword evidence="3" id="KW-1003">Cell membrane</keyword>
<feature type="transmembrane region" description="Helical" evidence="7">
    <location>
        <begin position="286"/>
        <end position="305"/>
    </location>
</feature>
<dbReference type="Pfam" id="PF07690">
    <property type="entry name" value="MFS_1"/>
    <property type="match status" value="1"/>
</dbReference>
<keyword evidence="2" id="KW-0813">Transport</keyword>
<evidence type="ECO:0000256" key="2">
    <source>
        <dbReference type="ARBA" id="ARBA00022448"/>
    </source>
</evidence>
<dbReference type="InterPro" id="IPR011701">
    <property type="entry name" value="MFS"/>
</dbReference>
<organism evidence="9 10">
    <name type="scientific">Fructobacillus papyrifericola</name>
    <dbReference type="NCBI Taxonomy" id="2713172"/>
    <lineage>
        <taxon>Bacteria</taxon>
        <taxon>Bacillati</taxon>
        <taxon>Bacillota</taxon>
        <taxon>Bacilli</taxon>
        <taxon>Lactobacillales</taxon>
        <taxon>Lactobacillaceae</taxon>
        <taxon>Fructobacillus</taxon>
    </lineage>
</organism>
<keyword evidence="4 7" id="KW-0812">Transmembrane</keyword>
<feature type="transmembrane region" description="Helical" evidence="7">
    <location>
        <begin position="390"/>
        <end position="407"/>
    </location>
</feature>
<dbReference type="InterPro" id="IPR020846">
    <property type="entry name" value="MFS_dom"/>
</dbReference>
<dbReference type="Gene3D" id="1.20.1250.20">
    <property type="entry name" value="MFS general substrate transporter like domains"/>
    <property type="match status" value="1"/>
</dbReference>
<dbReference type="PANTHER" id="PTHR42718:SF46">
    <property type="entry name" value="BLR6921 PROTEIN"/>
    <property type="match status" value="1"/>
</dbReference>
<evidence type="ECO:0000256" key="5">
    <source>
        <dbReference type="ARBA" id="ARBA00022989"/>
    </source>
</evidence>
<keyword evidence="5 7" id="KW-1133">Transmembrane helix</keyword>
<feature type="transmembrane region" description="Helical" evidence="7">
    <location>
        <begin position="194"/>
        <end position="211"/>
    </location>
</feature>
<dbReference type="PANTHER" id="PTHR42718">
    <property type="entry name" value="MAJOR FACILITATOR SUPERFAMILY MULTIDRUG TRANSPORTER MFSC"/>
    <property type="match status" value="1"/>
</dbReference>
<comment type="subcellular location">
    <subcellularLocation>
        <location evidence="1">Cell membrane</location>
        <topology evidence="1">Multi-pass membrane protein</topology>
    </subcellularLocation>
</comment>
<accession>A0ABS5QTM6</accession>
<dbReference type="Proteomes" id="UP000735205">
    <property type="component" value="Unassembled WGS sequence"/>
</dbReference>
<dbReference type="PROSITE" id="PS50850">
    <property type="entry name" value="MFS"/>
    <property type="match status" value="1"/>
</dbReference>
<feature type="transmembrane region" description="Helical" evidence="7">
    <location>
        <begin position="419"/>
        <end position="436"/>
    </location>
</feature>
<dbReference type="CDD" id="cd17321">
    <property type="entry name" value="MFS_MMR_MDR_like"/>
    <property type="match status" value="1"/>
</dbReference>
<feature type="transmembrane region" description="Helical" evidence="7">
    <location>
        <begin position="254"/>
        <end position="274"/>
    </location>
</feature>